<keyword evidence="5" id="KW-1185">Reference proteome</keyword>
<dbReference type="SUPFAM" id="SSF53474">
    <property type="entry name" value="alpha/beta-Hydrolases"/>
    <property type="match status" value="1"/>
</dbReference>
<gene>
    <name evidence="4" type="ORF">MUY27_06255</name>
</gene>
<feature type="chain" id="PRO_5040765751" evidence="2">
    <location>
        <begin position="19"/>
        <end position="305"/>
    </location>
</feature>
<dbReference type="Proteomes" id="UP001139450">
    <property type="component" value="Unassembled WGS sequence"/>
</dbReference>
<dbReference type="AlphaFoldDB" id="A0A9X1X1F5"/>
<feature type="domain" description="BD-FAE-like" evidence="3">
    <location>
        <begin position="65"/>
        <end position="260"/>
    </location>
</feature>
<organism evidence="4 5">
    <name type="scientific">Mucilaginibacter straminoryzae</name>
    <dbReference type="NCBI Taxonomy" id="2932774"/>
    <lineage>
        <taxon>Bacteria</taxon>
        <taxon>Pseudomonadati</taxon>
        <taxon>Bacteroidota</taxon>
        <taxon>Sphingobacteriia</taxon>
        <taxon>Sphingobacteriales</taxon>
        <taxon>Sphingobacteriaceae</taxon>
        <taxon>Mucilaginibacter</taxon>
    </lineage>
</organism>
<reference evidence="4" key="1">
    <citation type="submission" date="2022-04" db="EMBL/GenBank/DDBJ databases">
        <title>Mucilaginibacter sp. RS28 isolated from freshwater.</title>
        <authorList>
            <person name="Ko S.-R."/>
        </authorList>
    </citation>
    <scope>NUCLEOTIDE SEQUENCE</scope>
    <source>
        <strain evidence="4">RS28</strain>
    </source>
</reference>
<dbReference type="EMBL" id="JALJEJ010000002">
    <property type="protein sequence ID" value="MCJ8209303.1"/>
    <property type="molecule type" value="Genomic_DNA"/>
</dbReference>
<dbReference type="GO" id="GO:0016787">
    <property type="term" value="F:hydrolase activity"/>
    <property type="evidence" value="ECO:0007669"/>
    <property type="project" value="UniProtKB-KW"/>
</dbReference>
<dbReference type="RefSeq" id="WP_245129133.1">
    <property type="nucleotide sequence ID" value="NZ_JALJEJ010000002.1"/>
</dbReference>
<evidence type="ECO:0000256" key="1">
    <source>
        <dbReference type="ARBA" id="ARBA00022801"/>
    </source>
</evidence>
<feature type="signal peptide" evidence="2">
    <location>
        <begin position="1"/>
        <end position="18"/>
    </location>
</feature>
<evidence type="ECO:0000259" key="3">
    <source>
        <dbReference type="Pfam" id="PF20434"/>
    </source>
</evidence>
<keyword evidence="1 4" id="KW-0378">Hydrolase</keyword>
<dbReference type="InterPro" id="IPR049492">
    <property type="entry name" value="BD-FAE-like_dom"/>
</dbReference>
<evidence type="ECO:0000256" key="2">
    <source>
        <dbReference type="SAM" id="SignalP"/>
    </source>
</evidence>
<protein>
    <submittedName>
        <fullName evidence="4">Alpha/beta hydrolase</fullName>
    </submittedName>
</protein>
<comment type="caution">
    <text evidence="4">The sequence shown here is derived from an EMBL/GenBank/DDBJ whole genome shotgun (WGS) entry which is preliminary data.</text>
</comment>
<name>A0A9X1X1F5_9SPHI</name>
<keyword evidence="2" id="KW-0732">Signal</keyword>
<dbReference type="InterPro" id="IPR050300">
    <property type="entry name" value="GDXG_lipolytic_enzyme"/>
</dbReference>
<sequence length="305" mass="33673">MKKFLFAFLLLIQALNLAAQSRAEKAIDLYPDGVPNSKTAPATYQEKHAKGDWITMVTKPQITPYLPEEGKANGAAVLVFPGGAYAGLANDHEGAQVAQKFAETGVTAFLVKYRLPSDEIMADKRIGPLQDAQRALQFVRQNAAKYHIDPNKVGIIGFSAGGHLVTTTATHFNKAFIANPDQVNLRPDFLIAIYPVVSLGEYRHAGSRDNLLGKNPAQEQIDYFSNEKQVTKDTPPTFLVHAQDDDVVPVQNSLLFYDALLKNGVKAEMHIYQAGGHGFGLHNAKEPEDWFEDLKAWMKLNGWVK</sequence>
<proteinExistence type="predicted"/>
<dbReference type="Gene3D" id="3.40.50.1820">
    <property type="entry name" value="alpha/beta hydrolase"/>
    <property type="match status" value="1"/>
</dbReference>
<evidence type="ECO:0000313" key="5">
    <source>
        <dbReference type="Proteomes" id="UP001139450"/>
    </source>
</evidence>
<accession>A0A9X1X1F5</accession>
<dbReference type="InterPro" id="IPR029058">
    <property type="entry name" value="AB_hydrolase_fold"/>
</dbReference>
<dbReference type="PANTHER" id="PTHR48081">
    <property type="entry name" value="AB HYDROLASE SUPERFAMILY PROTEIN C4A8.06C"/>
    <property type="match status" value="1"/>
</dbReference>
<dbReference type="PANTHER" id="PTHR48081:SF6">
    <property type="entry name" value="PEPTIDASE S9 PROLYL OLIGOPEPTIDASE CATALYTIC DOMAIN-CONTAINING PROTEIN"/>
    <property type="match status" value="1"/>
</dbReference>
<evidence type="ECO:0000313" key="4">
    <source>
        <dbReference type="EMBL" id="MCJ8209303.1"/>
    </source>
</evidence>
<dbReference type="Pfam" id="PF20434">
    <property type="entry name" value="BD-FAE"/>
    <property type="match status" value="1"/>
</dbReference>